<accession>A0A9X1WUE8</accession>
<dbReference type="EMBL" id="JALIRP010000021">
    <property type="protein sequence ID" value="MCJ8015249.1"/>
    <property type="molecule type" value="Genomic_DNA"/>
</dbReference>
<dbReference type="AlphaFoldDB" id="A0A9X1WUE8"/>
<evidence type="ECO:0000313" key="1">
    <source>
        <dbReference type="EMBL" id="MCJ8015249.1"/>
    </source>
</evidence>
<evidence type="ECO:0000313" key="2">
    <source>
        <dbReference type="Proteomes" id="UP001139347"/>
    </source>
</evidence>
<name>A0A9X1WUE8_9BACL</name>
<comment type="caution">
    <text evidence="1">The sequence shown here is derived from an EMBL/GenBank/DDBJ whole genome shotgun (WGS) entry which is preliminary data.</text>
</comment>
<organism evidence="1 2">
    <name type="scientific">Paenibacillus mangrovi</name>
    <dbReference type="NCBI Taxonomy" id="2931978"/>
    <lineage>
        <taxon>Bacteria</taxon>
        <taxon>Bacillati</taxon>
        <taxon>Bacillota</taxon>
        <taxon>Bacilli</taxon>
        <taxon>Bacillales</taxon>
        <taxon>Paenibacillaceae</taxon>
        <taxon>Paenibacillus</taxon>
    </lineage>
</organism>
<gene>
    <name evidence="1" type="ORF">MUG84_26630</name>
</gene>
<protein>
    <submittedName>
        <fullName evidence="1">Uncharacterized protein</fullName>
    </submittedName>
</protein>
<proteinExistence type="predicted"/>
<dbReference type="Proteomes" id="UP001139347">
    <property type="component" value="Unassembled WGS sequence"/>
</dbReference>
<sequence>MNTIPQSIIQSKYLMGTLNLFLKHHKLRRYCSNQYIDVVNETINVSALKRISRPWSKSEKFMLALALHLYNESNKVNLSDMDCLDDVNKRLAFEAIHLRFQ</sequence>
<dbReference type="RefSeq" id="WP_244731199.1">
    <property type="nucleotide sequence ID" value="NZ_JALIRP010000021.1"/>
</dbReference>
<reference evidence="1" key="1">
    <citation type="submission" date="2022-04" db="EMBL/GenBank/DDBJ databases">
        <title>Paenibacillus mangrovi sp. nov., a novel endophytic bacterium isolated from bark of Kandelia candel.</title>
        <authorList>
            <person name="Tuo L."/>
        </authorList>
    </citation>
    <scope>NUCLEOTIDE SEQUENCE</scope>
    <source>
        <strain evidence="1">KQZ6P-2</strain>
    </source>
</reference>
<keyword evidence="2" id="KW-1185">Reference proteome</keyword>